<reference evidence="2 3" key="1">
    <citation type="journal article" date="2023" name="Arcadia Sci">
        <title>De novo assembly of a long-read Amblyomma americanum tick genome.</title>
        <authorList>
            <person name="Chou S."/>
            <person name="Poskanzer K.E."/>
            <person name="Rollins M."/>
            <person name="Thuy-Boun P.S."/>
        </authorList>
    </citation>
    <scope>NUCLEOTIDE SEQUENCE [LARGE SCALE GENOMIC DNA]</scope>
    <source>
        <strain evidence="2">F_SG_1</strain>
        <tissue evidence="2">Salivary glands</tissue>
    </source>
</reference>
<evidence type="ECO:0000256" key="1">
    <source>
        <dbReference type="SAM" id="MobiDB-lite"/>
    </source>
</evidence>
<gene>
    <name evidence="2" type="ORF">V5799_026450</name>
</gene>
<keyword evidence="3" id="KW-1185">Reference proteome</keyword>
<feature type="compositionally biased region" description="Basic and acidic residues" evidence="1">
    <location>
        <begin position="63"/>
        <end position="76"/>
    </location>
</feature>
<comment type="caution">
    <text evidence="2">The sequence shown here is derived from an EMBL/GenBank/DDBJ whole genome shotgun (WGS) entry which is preliminary data.</text>
</comment>
<dbReference type="EMBL" id="JARKHS020030269">
    <property type="protein sequence ID" value="KAK8762277.1"/>
    <property type="molecule type" value="Genomic_DNA"/>
</dbReference>
<evidence type="ECO:0000313" key="3">
    <source>
        <dbReference type="Proteomes" id="UP001321473"/>
    </source>
</evidence>
<dbReference type="Proteomes" id="UP001321473">
    <property type="component" value="Unassembled WGS sequence"/>
</dbReference>
<sequence>MVKYISSSAPYTGAFVITENFLFLQVTEFVLIASRWPPARTPLPPPASADVATRATGSQQPQTDEREPHERSHSDDGGLAGAVDSLQQCFLHRPAFSSADLRSYRKYCAEWADFFRVHGGYIVNEPASWGSVYGAGALGAKAP</sequence>
<proteinExistence type="predicted"/>
<organism evidence="2 3">
    <name type="scientific">Amblyomma americanum</name>
    <name type="common">Lone star tick</name>
    <dbReference type="NCBI Taxonomy" id="6943"/>
    <lineage>
        <taxon>Eukaryota</taxon>
        <taxon>Metazoa</taxon>
        <taxon>Ecdysozoa</taxon>
        <taxon>Arthropoda</taxon>
        <taxon>Chelicerata</taxon>
        <taxon>Arachnida</taxon>
        <taxon>Acari</taxon>
        <taxon>Parasitiformes</taxon>
        <taxon>Ixodida</taxon>
        <taxon>Ixodoidea</taxon>
        <taxon>Ixodidae</taxon>
        <taxon>Amblyomminae</taxon>
        <taxon>Amblyomma</taxon>
    </lineage>
</organism>
<protein>
    <submittedName>
        <fullName evidence="2">Uncharacterized protein</fullName>
    </submittedName>
</protein>
<accession>A0AAQ4DII7</accession>
<dbReference type="AlphaFoldDB" id="A0AAQ4DII7"/>
<feature type="region of interest" description="Disordered" evidence="1">
    <location>
        <begin position="39"/>
        <end position="80"/>
    </location>
</feature>
<evidence type="ECO:0000313" key="2">
    <source>
        <dbReference type="EMBL" id="KAK8762277.1"/>
    </source>
</evidence>
<name>A0AAQ4DII7_AMBAM</name>